<dbReference type="SUPFAM" id="SSF48264">
    <property type="entry name" value="Cytochrome P450"/>
    <property type="match status" value="1"/>
</dbReference>
<protein>
    <recommendedName>
        <fullName evidence="15">Cytochrome P450</fullName>
    </recommendedName>
</protein>
<accession>A0AAV6X7I7</accession>
<dbReference type="PRINTS" id="PR00463">
    <property type="entry name" value="EP450I"/>
</dbReference>
<keyword evidence="14" id="KW-1185">Reference proteome</keyword>
<keyword evidence="8" id="KW-0560">Oxidoreductase</keyword>
<dbReference type="GO" id="GO:0020037">
    <property type="term" value="F:heme binding"/>
    <property type="evidence" value="ECO:0007669"/>
    <property type="project" value="InterPro"/>
</dbReference>
<dbReference type="Pfam" id="PF00067">
    <property type="entry name" value="p450"/>
    <property type="match status" value="1"/>
</dbReference>
<name>A0AAV6X7I7_9LAMI</name>
<evidence type="ECO:0000256" key="10">
    <source>
        <dbReference type="ARBA" id="ARBA00023033"/>
    </source>
</evidence>
<gene>
    <name evidence="13" type="ORF">BUALT_Bualt09G0055600</name>
</gene>
<evidence type="ECO:0000256" key="7">
    <source>
        <dbReference type="ARBA" id="ARBA00022989"/>
    </source>
</evidence>
<comment type="cofactor">
    <cofactor evidence="1">
        <name>heme</name>
        <dbReference type="ChEBI" id="CHEBI:30413"/>
    </cofactor>
</comment>
<evidence type="ECO:0000313" key="13">
    <source>
        <dbReference type="EMBL" id="KAG8376366.1"/>
    </source>
</evidence>
<keyword evidence="5" id="KW-0812">Transmembrane</keyword>
<keyword evidence="4" id="KW-0349">Heme</keyword>
<evidence type="ECO:0000256" key="6">
    <source>
        <dbReference type="ARBA" id="ARBA00022723"/>
    </source>
</evidence>
<feature type="chain" id="PRO_5043462323" description="Cytochrome P450" evidence="12">
    <location>
        <begin position="20"/>
        <end position="316"/>
    </location>
</feature>
<reference evidence="13" key="1">
    <citation type="submission" date="2019-10" db="EMBL/GenBank/DDBJ databases">
        <authorList>
            <person name="Zhang R."/>
            <person name="Pan Y."/>
            <person name="Wang J."/>
            <person name="Ma R."/>
            <person name="Yu S."/>
        </authorList>
    </citation>
    <scope>NUCLEOTIDE SEQUENCE</scope>
    <source>
        <strain evidence="13">LA-IB0</strain>
        <tissue evidence="13">Leaf</tissue>
    </source>
</reference>
<dbReference type="Proteomes" id="UP000826271">
    <property type="component" value="Unassembled WGS sequence"/>
</dbReference>
<comment type="caution">
    <text evidence="13">The sequence shown here is derived from an EMBL/GenBank/DDBJ whole genome shotgun (WGS) entry which is preliminary data.</text>
</comment>
<evidence type="ECO:0000256" key="12">
    <source>
        <dbReference type="SAM" id="SignalP"/>
    </source>
</evidence>
<evidence type="ECO:0000256" key="4">
    <source>
        <dbReference type="ARBA" id="ARBA00022617"/>
    </source>
</evidence>
<dbReference type="InterPro" id="IPR001128">
    <property type="entry name" value="Cyt_P450"/>
</dbReference>
<dbReference type="InterPro" id="IPR002401">
    <property type="entry name" value="Cyt_P450_E_grp-I"/>
</dbReference>
<comment type="subcellular location">
    <subcellularLocation>
        <location evidence="2">Membrane</location>
        <topology evidence="2">Single-pass membrane protein</topology>
    </subcellularLocation>
</comment>
<evidence type="ECO:0000256" key="2">
    <source>
        <dbReference type="ARBA" id="ARBA00004167"/>
    </source>
</evidence>
<evidence type="ECO:0000313" key="14">
    <source>
        <dbReference type="Proteomes" id="UP000826271"/>
    </source>
</evidence>
<dbReference type="GO" id="GO:0016020">
    <property type="term" value="C:membrane"/>
    <property type="evidence" value="ECO:0007669"/>
    <property type="project" value="UniProtKB-SubCell"/>
</dbReference>
<keyword evidence="9" id="KW-0408">Iron</keyword>
<evidence type="ECO:0000256" key="11">
    <source>
        <dbReference type="ARBA" id="ARBA00023136"/>
    </source>
</evidence>
<dbReference type="Gene3D" id="1.10.630.10">
    <property type="entry name" value="Cytochrome P450"/>
    <property type="match status" value="1"/>
</dbReference>
<evidence type="ECO:0000256" key="3">
    <source>
        <dbReference type="ARBA" id="ARBA00010617"/>
    </source>
</evidence>
<dbReference type="PANTHER" id="PTHR47955">
    <property type="entry name" value="CYTOCHROME P450 FAMILY 71 PROTEIN"/>
    <property type="match status" value="1"/>
</dbReference>
<dbReference type="GO" id="GO:0004497">
    <property type="term" value="F:monooxygenase activity"/>
    <property type="evidence" value="ECO:0007669"/>
    <property type="project" value="UniProtKB-KW"/>
</dbReference>
<sequence>MENTLFLLLLLILPVILSAIQIIKRRQKTRNPPPPGPPGLPLIGNFHQLDATPLHEYFLKLSKKYGPLIYLKLGSRPILVANSSKMAEEILKTQDTNFCSRPNLLAFKTLSYDGFDIALSPYSEYWREMRKICVLHLLSAKRVQSFAPIREDEVSRMIQKISVQAEKRSLVDLSERIVNLTSTIICRVAFGKRYEQGSGESKHFEDMIEEFQSTLSGFYFTDYFPWIGSWIDKFTGKISRMEKIFKVWDSFYQQLIAEHLRPDWPRSKDGDVIDILLHLREENSVSFNLPLDHIKAVLMVIYIYIYIYTSKCLFLE</sequence>
<evidence type="ECO:0000256" key="5">
    <source>
        <dbReference type="ARBA" id="ARBA00022692"/>
    </source>
</evidence>
<proteinExistence type="inferred from homology"/>
<keyword evidence="10" id="KW-0503">Monooxygenase</keyword>
<dbReference type="GO" id="GO:0005506">
    <property type="term" value="F:iron ion binding"/>
    <property type="evidence" value="ECO:0007669"/>
    <property type="project" value="InterPro"/>
</dbReference>
<evidence type="ECO:0000256" key="9">
    <source>
        <dbReference type="ARBA" id="ARBA00023004"/>
    </source>
</evidence>
<evidence type="ECO:0008006" key="15">
    <source>
        <dbReference type="Google" id="ProtNLM"/>
    </source>
</evidence>
<organism evidence="13 14">
    <name type="scientific">Buddleja alternifolia</name>
    <dbReference type="NCBI Taxonomy" id="168488"/>
    <lineage>
        <taxon>Eukaryota</taxon>
        <taxon>Viridiplantae</taxon>
        <taxon>Streptophyta</taxon>
        <taxon>Embryophyta</taxon>
        <taxon>Tracheophyta</taxon>
        <taxon>Spermatophyta</taxon>
        <taxon>Magnoliopsida</taxon>
        <taxon>eudicotyledons</taxon>
        <taxon>Gunneridae</taxon>
        <taxon>Pentapetalae</taxon>
        <taxon>asterids</taxon>
        <taxon>lamiids</taxon>
        <taxon>Lamiales</taxon>
        <taxon>Scrophulariaceae</taxon>
        <taxon>Buddlejeae</taxon>
        <taxon>Buddleja</taxon>
    </lineage>
</organism>
<feature type="signal peptide" evidence="12">
    <location>
        <begin position="1"/>
        <end position="19"/>
    </location>
</feature>
<dbReference type="PANTHER" id="PTHR47955:SF22">
    <property type="entry name" value="CYTOCHROME P450 83B1-LIKE"/>
    <property type="match status" value="1"/>
</dbReference>
<keyword evidence="6" id="KW-0479">Metal-binding</keyword>
<dbReference type="GO" id="GO:0016705">
    <property type="term" value="F:oxidoreductase activity, acting on paired donors, with incorporation or reduction of molecular oxygen"/>
    <property type="evidence" value="ECO:0007669"/>
    <property type="project" value="InterPro"/>
</dbReference>
<comment type="similarity">
    <text evidence="3">Belongs to the cytochrome P450 family.</text>
</comment>
<evidence type="ECO:0000256" key="1">
    <source>
        <dbReference type="ARBA" id="ARBA00001971"/>
    </source>
</evidence>
<dbReference type="AlphaFoldDB" id="A0AAV6X7I7"/>
<dbReference type="InterPro" id="IPR036396">
    <property type="entry name" value="Cyt_P450_sf"/>
</dbReference>
<dbReference type="EMBL" id="WHWC01000009">
    <property type="protein sequence ID" value="KAG8376366.1"/>
    <property type="molecule type" value="Genomic_DNA"/>
</dbReference>
<keyword evidence="11" id="KW-0472">Membrane</keyword>
<keyword evidence="12" id="KW-0732">Signal</keyword>
<evidence type="ECO:0000256" key="8">
    <source>
        <dbReference type="ARBA" id="ARBA00023002"/>
    </source>
</evidence>
<keyword evidence="7" id="KW-1133">Transmembrane helix</keyword>